<evidence type="ECO:0000256" key="2">
    <source>
        <dbReference type="ARBA" id="ARBA00022643"/>
    </source>
</evidence>
<dbReference type="InterPro" id="IPR029039">
    <property type="entry name" value="Flavoprotein-like_sf"/>
</dbReference>
<comment type="cofactor">
    <cofactor evidence="7">
        <name>FMN</name>
        <dbReference type="ChEBI" id="CHEBI:58210"/>
    </cofactor>
    <text evidence="7">Binds 1 FMN non-covalently per subunit.</text>
</comment>
<evidence type="ECO:0000256" key="4">
    <source>
        <dbReference type="ARBA" id="ARBA00023002"/>
    </source>
</evidence>
<organism evidence="9 10">
    <name type="scientific">Mariniflexile aquimaris</name>
    <dbReference type="NCBI Taxonomy" id="881009"/>
    <lineage>
        <taxon>Bacteria</taxon>
        <taxon>Pseudomonadati</taxon>
        <taxon>Bacteroidota</taxon>
        <taxon>Flavobacteriia</taxon>
        <taxon>Flavobacteriales</taxon>
        <taxon>Flavobacteriaceae</taxon>
        <taxon>Mariniflexile</taxon>
    </lineage>
</organism>
<evidence type="ECO:0000256" key="6">
    <source>
        <dbReference type="ARBA" id="ARBA00023244"/>
    </source>
</evidence>
<dbReference type="PANTHER" id="PTHR38030">
    <property type="entry name" value="PROTOPORPHYRINOGEN IX DEHYDROGENASE [MENAQUINONE]"/>
    <property type="match status" value="1"/>
</dbReference>
<protein>
    <recommendedName>
        <fullName evidence="7">Protoporphyrinogen IX dehydrogenase [quinone]</fullName>
        <ecNumber evidence="7">1.3.5.3</ecNumber>
    </recommendedName>
    <alternativeName>
        <fullName evidence="7">Protoporphyrinogen IX dehydrogenase [menaquinone]</fullName>
    </alternativeName>
    <alternativeName>
        <fullName evidence="7">Protoporphyrinogen IX dehydrogenase [ubiquinone]</fullName>
    </alternativeName>
    <alternativeName>
        <fullName evidence="7">Protoporphyrinogen oxidase</fullName>
        <shortName evidence="7">PPO</shortName>
    </alternativeName>
</protein>
<comment type="function">
    <text evidence="7">Catalyzes the 6-electron oxidation of protoporphyrinogen IX to form protoporphyrin IX; under anaerobic conditions uses menaquinone as an electron acceptor, under aerobic conditions uses ubiquinone as an electron acceptor.</text>
</comment>
<evidence type="ECO:0000256" key="3">
    <source>
        <dbReference type="ARBA" id="ARBA00022741"/>
    </source>
</evidence>
<gene>
    <name evidence="7 9" type="primary">hemG</name>
    <name evidence="9" type="ORF">ACFQ0I_12455</name>
</gene>
<comment type="catalytic activity">
    <reaction evidence="7">
        <text>protoporphyrinogen IX + 3 a ubiquinone = protoporphyrin IX + 3 a ubiquinol</text>
        <dbReference type="Rhea" id="RHEA:63936"/>
        <dbReference type="Rhea" id="RHEA-COMP:9565"/>
        <dbReference type="Rhea" id="RHEA-COMP:9566"/>
        <dbReference type="ChEBI" id="CHEBI:16389"/>
        <dbReference type="ChEBI" id="CHEBI:17976"/>
        <dbReference type="ChEBI" id="CHEBI:57306"/>
        <dbReference type="ChEBI" id="CHEBI:57307"/>
    </reaction>
</comment>
<evidence type="ECO:0000256" key="1">
    <source>
        <dbReference type="ARBA" id="ARBA00022630"/>
    </source>
</evidence>
<keyword evidence="2 7" id="KW-0288">FMN</keyword>
<dbReference type="RefSeq" id="WP_379942739.1">
    <property type="nucleotide sequence ID" value="NZ_JBHTIB010000012.1"/>
</dbReference>
<comment type="catalytic activity">
    <reaction evidence="7">
        <text>protoporphyrinogen IX + 3 a menaquinone = protoporphyrin IX + 3 a menaquinol</text>
        <dbReference type="Rhea" id="RHEA:27409"/>
        <dbReference type="Rhea" id="RHEA-COMP:9537"/>
        <dbReference type="Rhea" id="RHEA-COMP:9539"/>
        <dbReference type="ChEBI" id="CHEBI:16374"/>
        <dbReference type="ChEBI" id="CHEBI:18151"/>
        <dbReference type="ChEBI" id="CHEBI:57306"/>
        <dbReference type="ChEBI" id="CHEBI:57307"/>
        <dbReference type="EC" id="1.3.5.3"/>
    </reaction>
</comment>
<keyword evidence="3 7" id="KW-0547">Nucleotide-binding</keyword>
<feature type="domain" description="Flavodoxin" evidence="8">
    <location>
        <begin position="7"/>
        <end position="154"/>
    </location>
</feature>
<dbReference type="NCBIfam" id="NF008316">
    <property type="entry name" value="PRK11104.1"/>
    <property type="match status" value="1"/>
</dbReference>
<dbReference type="Gene3D" id="3.40.50.360">
    <property type="match status" value="1"/>
</dbReference>
<keyword evidence="6 7" id="KW-0627">Porphyrin biosynthesis</keyword>
<sequence>MNKKTGIIYSSVDGQTLKICNKIRDEFLQNNQHIELYSIDDFSEDVTKFDLLVIGASIRYGVHNKKIIEFINTNKNQLDSIKTAFFSVNLVARKQEKSAADTNPYVIKFFKTIDWTPTNVAVFAGKLEYKKYGYFDRIMIQFIMWMTKGPTDTNTEIEYTNWERVKEFGIQLQKM</sequence>
<keyword evidence="5" id="KW-0472">Membrane</keyword>
<dbReference type="SUPFAM" id="SSF52218">
    <property type="entry name" value="Flavoproteins"/>
    <property type="match status" value="1"/>
</dbReference>
<dbReference type="GO" id="GO:0016491">
    <property type="term" value="F:oxidoreductase activity"/>
    <property type="evidence" value="ECO:0007669"/>
    <property type="project" value="UniProtKB-KW"/>
</dbReference>
<dbReference type="PANTHER" id="PTHR38030:SF2">
    <property type="entry name" value="PROTOPORPHYRINOGEN IX DEHYDROGENASE [QUINONE]"/>
    <property type="match status" value="1"/>
</dbReference>
<evidence type="ECO:0000259" key="8">
    <source>
        <dbReference type="Pfam" id="PF12724"/>
    </source>
</evidence>
<reference evidence="10" key="1">
    <citation type="journal article" date="2019" name="Int. J. Syst. Evol. Microbiol.">
        <title>The Global Catalogue of Microorganisms (GCM) 10K type strain sequencing project: providing services to taxonomists for standard genome sequencing and annotation.</title>
        <authorList>
            <consortium name="The Broad Institute Genomics Platform"/>
            <consortium name="The Broad Institute Genome Sequencing Center for Infectious Disease"/>
            <person name="Wu L."/>
            <person name="Ma J."/>
        </authorList>
    </citation>
    <scope>NUCLEOTIDE SEQUENCE [LARGE SCALE GENOMIC DNA]</scope>
    <source>
        <strain evidence="10">CCUG 60529</strain>
    </source>
</reference>
<comment type="pathway">
    <text evidence="7">Porphyrin-containing compound metabolism; protoporphyrin-IX biosynthesis; protoporphyrin-IX from protoporphyrinogen-IX: step 1/1.</text>
</comment>
<dbReference type="EMBL" id="JBHTIB010000012">
    <property type="protein sequence ID" value="MFD0836582.1"/>
    <property type="molecule type" value="Genomic_DNA"/>
</dbReference>
<keyword evidence="7" id="KW-1003">Cell membrane</keyword>
<dbReference type="Pfam" id="PF12724">
    <property type="entry name" value="Flavodoxin_5"/>
    <property type="match status" value="1"/>
</dbReference>
<dbReference type="InterPro" id="IPR026816">
    <property type="entry name" value="Flavodoxin_dom"/>
</dbReference>
<dbReference type="InterPro" id="IPR052200">
    <property type="entry name" value="Protoporphyrinogen_IX_DH"/>
</dbReference>
<evidence type="ECO:0000256" key="7">
    <source>
        <dbReference type="HAMAP-Rule" id="MF_00853"/>
    </source>
</evidence>
<comment type="subcellular location">
    <subcellularLocation>
        <location evidence="7">Cell membrane</location>
        <topology evidence="7">Peripheral membrane protein</topology>
    </subcellularLocation>
</comment>
<comment type="similarity">
    <text evidence="7">Belongs to the HemG family.</text>
</comment>
<keyword evidence="1 7" id="KW-0285">Flavoprotein</keyword>
<evidence type="ECO:0000256" key="5">
    <source>
        <dbReference type="ARBA" id="ARBA00023136"/>
    </source>
</evidence>
<keyword evidence="4 7" id="KW-0560">Oxidoreductase</keyword>
<dbReference type="Proteomes" id="UP001597011">
    <property type="component" value="Unassembled WGS sequence"/>
</dbReference>
<proteinExistence type="inferred from homology"/>
<comment type="caution">
    <text evidence="9">The sequence shown here is derived from an EMBL/GenBank/DDBJ whole genome shotgun (WGS) entry which is preliminary data.</text>
</comment>
<dbReference type="InterPro" id="IPR044264">
    <property type="entry name" value="HemG"/>
</dbReference>
<evidence type="ECO:0000313" key="10">
    <source>
        <dbReference type="Proteomes" id="UP001597011"/>
    </source>
</evidence>
<comment type="catalytic activity">
    <reaction evidence="7">
        <text>protoporphyrinogen IX + 3 a quinone = protoporphyrin IX + 3 a quinol</text>
        <dbReference type="Rhea" id="RHEA:65032"/>
        <dbReference type="ChEBI" id="CHEBI:24646"/>
        <dbReference type="ChEBI" id="CHEBI:57306"/>
        <dbReference type="ChEBI" id="CHEBI:57307"/>
        <dbReference type="ChEBI" id="CHEBI:132124"/>
        <dbReference type="EC" id="1.3.5.3"/>
    </reaction>
</comment>
<dbReference type="HAMAP" id="MF_00853">
    <property type="entry name" value="HemG"/>
    <property type="match status" value="1"/>
</dbReference>
<keyword evidence="10" id="KW-1185">Reference proteome</keyword>
<dbReference type="EC" id="1.3.5.3" evidence="7"/>
<evidence type="ECO:0000313" key="9">
    <source>
        <dbReference type="EMBL" id="MFD0836582.1"/>
    </source>
</evidence>
<accession>A0ABW3BV61</accession>
<name>A0ABW3BV61_9FLAO</name>